<dbReference type="InterPro" id="IPR010129">
    <property type="entry name" value="T1SS_HlyD"/>
</dbReference>
<evidence type="ECO:0000256" key="1">
    <source>
        <dbReference type="ARBA" id="ARBA00004377"/>
    </source>
</evidence>
<dbReference type="InterPro" id="IPR050739">
    <property type="entry name" value="MFP"/>
</dbReference>
<keyword evidence="3 9" id="KW-0813">Transport</keyword>
<evidence type="ECO:0000256" key="4">
    <source>
        <dbReference type="ARBA" id="ARBA00022475"/>
    </source>
</evidence>
<keyword evidence="4 9" id="KW-1003">Cell membrane</keyword>
<evidence type="ECO:0000256" key="2">
    <source>
        <dbReference type="ARBA" id="ARBA00009477"/>
    </source>
</evidence>
<keyword evidence="5 9" id="KW-0997">Cell inner membrane</keyword>
<evidence type="ECO:0000256" key="5">
    <source>
        <dbReference type="ARBA" id="ARBA00022519"/>
    </source>
</evidence>
<dbReference type="Gene3D" id="2.40.50.100">
    <property type="match status" value="1"/>
</dbReference>
<evidence type="ECO:0000256" key="8">
    <source>
        <dbReference type="ARBA" id="ARBA00023136"/>
    </source>
</evidence>
<dbReference type="EMBL" id="JAYWLC010000006">
    <property type="protein sequence ID" value="MER5171939.1"/>
    <property type="molecule type" value="Genomic_DNA"/>
</dbReference>
<evidence type="ECO:0000256" key="9">
    <source>
        <dbReference type="RuleBase" id="RU365093"/>
    </source>
</evidence>
<evidence type="ECO:0000259" key="10">
    <source>
        <dbReference type="Pfam" id="PF25994"/>
    </source>
</evidence>
<dbReference type="InterPro" id="IPR058781">
    <property type="entry name" value="HH_AprE-like"/>
</dbReference>
<dbReference type="SUPFAM" id="SSF111369">
    <property type="entry name" value="HlyD-like secretion proteins"/>
    <property type="match status" value="1"/>
</dbReference>
<evidence type="ECO:0000256" key="6">
    <source>
        <dbReference type="ARBA" id="ARBA00022692"/>
    </source>
</evidence>
<evidence type="ECO:0000259" key="11">
    <source>
        <dbReference type="Pfam" id="PF26002"/>
    </source>
</evidence>
<comment type="similarity">
    <text evidence="2 9">Belongs to the membrane fusion protein (MFP) (TC 8.A.1) family.</text>
</comment>
<dbReference type="Proteomes" id="UP001438953">
    <property type="component" value="Unassembled WGS sequence"/>
</dbReference>
<dbReference type="PANTHER" id="PTHR30386:SF17">
    <property type="entry name" value="ALKALINE PROTEASE SECRETION PROTEIN APRE"/>
    <property type="match status" value="1"/>
</dbReference>
<dbReference type="PRINTS" id="PR01490">
    <property type="entry name" value="RTXTOXIND"/>
</dbReference>
<keyword evidence="7 9" id="KW-1133">Transmembrane helix</keyword>
<dbReference type="InterPro" id="IPR058982">
    <property type="entry name" value="Beta-barrel_AprE"/>
</dbReference>
<dbReference type="PANTHER" id="PTHR30386">
    <property type="entry name" value="MEMBRANE FUSION SUBUNIT OF EMRAB-TOLC MULTIDRUG EFFLUX PUMP"/>
    <property type="match status" value="1"/>
</dbReference>
<comment type="caution">
    <text evidence="12">The sequence shown here is derived from an EMBL/GenBank/DDBJ whole genome shotgun (WGS) entry which is preliminary data.</text>
</comment>
<dbReference type="Gene3D" id="2.40.30.170">
    <property type="match status" value="1"/>
</dbReference>
<protein>
    <recommendedName>
        <fullName evidence="9">Membrane fusion protein (MFP) family protein</fullName>
    </recommendedName>
</protein>
<dbReference type="Pfam" id="PF26002">
    <property type="entry name" value="Beta-barrel_AprE"/>
    <property type="match status" value="1"/>
</dbReference>
<keyword evidence="13" id="KW-1185">Reference proteome</keyword>
<accession>A0ABV1SGA4</accession>
<dbReference type="NCBIfam" id="TIGR01843">
    <property type="entry name" value="type_I_hlyD"/>
    <property type="match status" value="1"/>
</dbReference>
<sequence>MLRNNSRPPLRAADLTRRIGAKAHSGGAQTPRPQPQIAAKDRTTYNLLVLGYAALFVLVVIFGSWASLTKIAGAVIVSGRLEFDTNRQVVQHPEGGRVEEIFVNNGDKVSAGDILIKLDGQDLQPELTILQDQLFALQARRARLNAERLRQDQLTYPETLTQRAESKPGLQQILSGQTTLFEARNTAFAQMLMQLDRKAIQAEDRIIGIDAQIKSVQQQQVLLAEELQTQGGIADTTSQQRARRLSFERELAVLYGQNGQLIAKQAETREDITTIELQKLQILSQRQVELESELHDIDRQELQQMEQVRNLRNKIKLLDIRAPIDGIVHEMATTTRLSVLRPADPVLYLIPQDRPMMIEIRIPPMNIDEIRQGQLATLRLPGLAARDVQELTGSIQRISPDASIDPVTATAYYRAEVMPDARTEAIMAQMPLLPGMPVEAYLRTTDRTPLTYILAPFLSYLDHAFRES</sequence>
<feature type="transmembrane region" description="Helical" evidence="9">
    <location>
        <begin position="47"/>
        <end position="68"/>
    </location>
</feature>
<keyword evidence="8 9" id="KW-0472">Membrane</keyword>
<dbReference type="Pfam" id="PF25994">
    <property type="entry name" value="HH_AprE"/>
    <property type="match status" value="1"/>
</dbReference>
<name>A0ABV1SGA4_9RHOB</name>
<proteinExistence type="inferred from homology"/>
<keyword evidence="6 9" id="KW-0812">Transmembrane</keyword>
<dbReference type="RefSeq" id="WP_339114054.1">
    <property type="nucleotide sequence ID" value="NZ_JAYWLC010000006.1"/>
</dbReference>
<evidence type="ECO:0000313" key="12">
    <source>
        <dbReference type="EMBL" id="MER5171939.1"/>
    </source>
</evidence>
<feature type="domain" description="AprE-like long alpha-helical hairpin" evidence="10">
    <location>
        <begin position="125"/>
        <end position="313"/>
    </location>
</feature>
<evidence type="ECO:0000256" key="3">
    <source>
        <dbReference type="ARBA" id="ARBA00022448"/>
    </source>
</evidence>
<reference evidence="12 13" key="1">
    <citation type="submission" date="2024-06" db="EMBL/GenBank/DDBJ databases">
        <title>Thioclava kandeliae sp. nov. from a rhizosphere soil sample of Kandelia candel in a mangrove.</title>
        <authorList>
            <person name="Mu T."/>
        </authorList>
    </citation>
    <scope>NUCLEOTIDE SEQUENCE [LARGE SCALE GENOMIC DNA]</scope>
    <source>
        <strain evidence="12 13">CPCC 100088</strain>
    </source>
</reference>
<organism evidence="12 13">
    <name type="scientific">Thioclava kandeliae</name>
    <dbReference type="NCBI Taxonomy" id="3070818"/>
    <lineage>
        <taxon>Bacteria</taxon>
        <taxon>Pseudomonadati</taxon>
        <taxon>Pseudomonadota</taxon>
        <taxon>Alphaproteobacteria</taxon>
        <taxon>Rhodobacterales</taxon>
        <taxon>Paracoccaceae</taxon>
        <taxon>Thioclava</taxon>
    </lineage>
</organism>
<evidence type="ECO:0000313" key="13">
    <source>
        <dbReference type="Proteomes" id="UP001438953"/>
    </source>
</evidence>
<gene>
    <name evidence="12" type="ORF">VSX56_09125</name>
</gene>
<evidence type="ECO:0000256" key="7">
    <source>
        <dbReference type="ARBA" id="ARBA00022989"/>
    </source>
</evidence>
<feature type="domain" description="AprE-like beta-barrel" evidence="11">
    <location>
        <begin position="356"/>
        <end position="444"/>
    </location>
</feature>
<comment type="subcellular location">
    <subcellularLocation>
        <location evidence="1 9">Cell inner membrane</location>
        <topology evidence="1 9">Single-pass membrane protein</topology>
    </subcellularLocation>
</comment>